<accession>A0AA36FIY6</accession>
<dbReference type="AlphaFoldDB" id="A0AA36FIY6"/>
<evidence type="ECO:0000313" key="1">
    <source>
        <dbReference type="EMBL" id="CAI9739342.1"/>
    </source>
</evidence>
<keyword evidence="2" id="KW-1185">Reference proteome</keyword>
<sequence length="156" mass="17947">MQFHTIPWAFMPYPRRSSHVVTPQPYVYFHTIPWAFMPYPRRSSNVVTPQPDAVSYHTLGVHAVPYPGRLCRTHGVLLTSRRHNPMQFHTIPWAFMPYPRRSSHVVTPQPDAVSYHTLGVHAVPTAFFSYRDATTRCSFIPYPGRSCRTHGVLLTS</sequence>
<gene>
    <name evidence="1" type="ORF">OCTVUL_1B016226</name>
</gene>
<protein>
    <submittedName>
        <fullName evidence="1">Uncharacterized protein</fullName>
    </submittedName>
</protein>
<evidence type="ECO:0000313" key="2">
    <source>
        <dbReference type="Proteomes" id="UP001162480"/>
    </source>
</evidence>
<organism evidence="1 2">
    <name type="scientific">Octopus vulgaris</name>
    <name type="common">Common octopus</name>
    <dbReference type="NCBI Taxonomy" id="6645"/>
    <lineage>
        <taxon>Eukaryota</taxon>
        <taxon>Metazoa</taxon>
        <taxon>Spiralia</taxon>
        <taxon>Lophotrochozoa</taxon>
        <taxon>Mollusca</taxon>
        <taxon>Cephalopoda</taxon>
        <taxon>Coleoidea</taxon>
        <taxon>Octopodiformes</taxon>
        <taxon>Octopoda</taxon>
        <taxon>Incirrata</taxon>
        <taxon>Octopodidae</taxon>
        <taxon>Octopus</taxon>
    </lineage>
</organism>
<dbReference type="EMBL" id="OX597836">
    <property type="protein sequence ID" value="CAI9739342.1"/>
    <property type="molecule type" value="Genomic_DNA"/>
</dbReference>
<dbReference type="Proteomes" id="UP001162480">
    <property type="component" value="Chromosome 23"/>
</dbReference>
<name>A0AA36FIY6_OCTVU</name>
<reference evidence="1" key="1">
    <citation type="submission" date="2023-08" db="EMBL/GenBank/DDBJ databases">
        <authorList>
            <person name="Alioto T."/>
            <person name="Alioto T."/>
            <person name="Gomez Garrido J."/>
        </authorList>
    </citation>
    <scope>NUCLEOTIDE SEQUENCE</scope>
</reference>
<proteinExistence type="predicted"/>